<dbReference type="SMART" id="SM00409">
    <property type="entry name" value="IG"/>
    <property type="match status" value="1"/>
</dbReference>
<dbReference type="AlphaFoldDB" id="W5LZ32"/>
<dbReference type="FunFam" id="2.60.40.10:FF:002624">
    <property type="entry name" value="Uncharacterized protein"/>
    <property type="match status" value="1"/>
</dbReference>
<name>W5LZ32_LEPOC</name>
<feature type="chain" id="PRO_5004867020" description="Ig-like domain-containing protein" evidence="4">
    <location>
        <begin position="22"/>
        <end position="144"/>
    </location>
</feature>
<dbReference type="InterPro" id="IPR050199">
    <property type="entry name" value="IgHV"/>
</dbReference>
<dbReference type="EMBL" id="AHAT01036812">
    <property type="status" value="NOT_ANNOTATED_CDS"/>
    <property type="molecule type" value="Genomic_DNA"/>
</dbReference>
<dbReference type="InterPro" id="IPR036179">
    <property type="entry name" value="Ig-like_dom_sf"/>
</dbReference>
<keyword evidence="2" id="KW-1064">Adaptive immunity</keyword>
<dbReference type="Proteomes" id="UP000018468">
    <property type="component" value="Linkage group LG5"/>
</dbReference>
<dbReference type="SUPFAM" id="SSF48726">
    <property type="entry name" value="Immunoglobulin"/>
    <property type="match status" value="1"/>
</dbReference>
<evidence type="ECO:0000256" key="2">
    <source>
        <dbReference type="ARBA" id="ARBA00023130"/>
    </source>
</evidence>
<keyword evidence="4" id="KW-0732">Signal</keyword>
<dbReference type="GO" id="GO:0019814">
    <property type="term" value="C:immunoglobulin complex"/>
    <property type="evidence" value="ECO:0007669"/>
    <property type="project" value="UniProtKB-KW"/>
</dbReference>
<reference evidence="6" key="2">
    <citation type="submission" date="2025-08" db="UniProtKB">
        <authorList>
            <consortium name="Ensembl"/>
        </authorList>
    </citation>
    <scope>IDENTIFICATION</scope>
</reference>
<dbReference type="GO" id="GO:0003823">
    <property type="term" value="F:antigen binding"/>
    <property type="evidence" value="ECO:0000318"/>
    <property type="project" value="GO_Central"/>
</dbReference>
<dbReference type="InterPro" id="IPR013783">
    <property type="entry name" value="Ig-like_fold"/>
</dbReference>
<accession>W5LZ32</accession>
<dbReference type="InParanoid" id="W5LZ32"/>
<dbReference type="Gene3D" id="2.60.40.10">
    <property type="entry name" value="Immunoglobulins"/>
    <property type="match status" value="1"/>
</dbReference>
<organism evidence="6 7">
    <name type="scientific">Lepisosteus oculatus</name>
    <name type="common">Spotted gar</name>
    <dbReference type="NCBI Taxonomy" id="7918"/>
    <lineage>
        <taxon>Eukaryota</taxon>
        <taxon>Metazoa</taxon>
        <taxon>Chordata</taxon>
        <taxon>Craniata</taxon>
        <taxon>Vertebrata</taxon>
        <taxon>Euteleostomi</taxon>
        <taxon>Actinopterygii</taxon>
        <taxon>Neopterygii</taxon>
        <taxon>Holostei</taxon>
        <taxon>Semionotiformes</taxon>
        <taxon>Lepisosteidae</taxon>
        <taxon>Lepisosteus</taxon>
    </lineage>
</organism>
<proteinExistence type="predicted"/>
<keyword evidence="7" id="KW-1185">Reference proteome</keyword>
<dbReference type="GO" id="GO:0016064">
    <property type="term" value="P:immunoglobulin mediated immune response"/>
    <property type="evidence" value="ECO:0000318"/>
    <property type="project" value="GO_Central"/>
</dbReference>
<dbReference type="SMART" id="SM00406">
    <property type="entry name" value="IGv"/>
    <property type="match status" value="1"/>
</dbReference>
<reference evidence="7" key="1">
    <citation type="submission" date="2011-12" db="EMBL/GenBank/DDBJ databases">
        <title>The Draft Genome of Lepisosteus oculatus.</title>
        <authorList>
            <consortium name="The Broad Institute Genome Assembly &amp; Analysis Group"/>
            <consortium name="Computational R&amp;D Group"/>
            <consortium name="and Sequencing Platform"/>
            <person name="Di Palma F."/>
            <person name="Alfoldi J."/>
            <person name="Johnson J."/>
            <person name="Berlin A."/>
            <person name="Gnerre S."/>
            <person name="Jaffe D."/>
            <person name="MacCallum I."/>
            <person name="Young S."/>
            <person name="Walker B.J."/>
            <person name="Lander E.S."/>
            <person name="Lindblad-Toh K."/>
        </authorList>
    </citation>
    <scope>NUCLEOTIDE SEQUENCE [LARGE SCALE GENOMIC DNA]</scope>
</reference>
<dbReference type="GeneTree" id="ENSGT01150000286938"/>
<dbReference type="HOGENOM" id="CLU_077975_5_2_1"/>
<evidence type="ECO:0000256" key="3">
    <source>
        <dbReference type="ARBA" id="ARBA00043265"/>
    </source>
</evidence>
<evidence type="ECO:0000313" key="7">
    <source>
        <dbReference type="Proteomes" id="UP000018468"/>
    </source>
</evidence>
<dbReference type="InterPro" id="IPR013106">
    <property type="entry name" value="Ig_V-set"/>
</dbReference>
<sequence>MSYLRVLYPCLLLLLAVETQCSITLTQPASVEPKKIGQSVKLSCVVSGFSIGDHHKIWVRQAPGKGLEWLASYRTESFTNYYAPSVQGRFTASIDTSSSTFFLQMNDLRAEDTAVYYCTRDTVTRLNQEAIQKPAIGTERPYTP</sequence>
<dbReference type="Bgee" id="ENSLOCG00000001226">
    <property type="expression patterns" value="Expressed in bone element and 7 other cell types or tissues"/>
</dbReference>
<feature type="signal peptide" evidence="4">
    <location>
        <begin position="1"/>
        <end position="21"/>
    </location>
</feature>
<evidence type="ECO:0000259" key="5">
    <source>
        <dbReference type="PROSITE" id="PS50835"/>
    </source>
</evidence>
<protein>
    <recommendedName>
        <fullName evidence="5">Ig-like domain-containing protein</fullName>
    </recommendedName>
</protein>
<evidence type="ECO:0000256" key="4">
    <source>
        <dbReference type="SAM" id="SignalP"/>
    </source>
</evidence>
<evidence type="ECO:0000256" key="1">
    <source>
        <dbReference type="ARBA" id="ARBA00022859"/>
    </source>
</evidence>
<dbReference type="InterPro" id="IPR007110">
    <property type="entry name" value="Ig-like_dom"/>
</dbReference>
<dbReference type="Ensembl" id="ENSLOCT00000001394.1">
    <property type="protein sequence ID" value="ENSLOCP00000001389.1"/>
    <property type="gene ID" value="ENSLOCG00000001226.1"/>
</dbReference>
<dbReference type="Pfam" id="PF07686">
    <property type="entry name" value="V-set"/>
    <property type="match status" value="1"/>
</dbReference>
<dbReference type="GO" id="GO:0005576">
    <property type="term" value="C:extracellular region"/>
    <property type="evidence" value="ECO:0007669"/>
    <property type="project" value="UniProtKB-ARBA"/>
</dbReference>
<reference evidence="6" key="3">
    <citation type="submission" date="2025-09" db="UniProtKB">
        <authorList>
            <consortium name="Ensembl"/>
        </authorList>
    </citation>
    <scope>IDENTIFICATION</scope>
</reference>
<dbReference type="InterPro" id="IPR003599">
    <property type="entry name" value="Ig_sub"/>
</dbReference>
<dbReference type="PROSITE" id="PS50835">
    <property type="entry name" value="IG_LIKE"/>
    <property type="match status" value="1"/>
</dbReference>
<dbReference type="OMA" id="TIRRRCC"/>
<dbReference type="eggNOG" id="ENOG502SQUI">
    <property type="taxonomic scope" value="Eukaryota"/>
</dbReference>
<dbReference type="PANTHER" id="PTHR23266">
    <property type="entry name" value="IMMUNOGLOBULIN HEAVY CHAIN"/>
    <property type="match status" value="1"/>
</dbReference>
<keyword evidence="1" id="KW-0391">Immunity</keyword>
<keyword evidence="3" id="KW-1280">Immunoglobulin</keyword>
<feature type="domain" description="Ig-like" evidence="5">
    <location>
        <begin position="9"/>
        <end position="119"/>
    </location>
</feature>
<evidence type="ECO:0000313" key="6">
    <source>
        <dbReference type="Ensembl" id="ENSLOCP00000001389.1"/>
    </source>
</evidence>
<dbReference type="STRING" id="7918.ENSLOCP00000001389"/>